<organism evidence="1 2">
    <name type="scientific">Caerostris darwini</name>
    <dbReference type="NCBI Taxonomy" id="1538125"/>
    <lineage>
        <taxon>Eukaryota</taxon>
        <taxon>Metazoa</taxon>
        <taxon>Ecdysozoa</taxon>
        <taxon>Arthropoda</taxon>
        <taxon>Chelicerata</taxon>
        <taxon>Arachnida</taxon>
        <taxon>Araneae</taxon>
        <taxon>Araneomorphae</taxon>
        <taxon>Entelegynae</taxon>
        <taxon>Araneoidea</taxon>
        <taxon>Araneidae</taxon>
        <taxon>Caerostris</taxon>
    </lineage>
</organism>
<proteinExistence type="predicted"/>
<gene>
    <name evidence="1" type="ORF">CDAR_317961</name>
</gene>
<evidence type="ECO:0000313" key="2">
    <source>
        <dbReference type="Proteomes" id="UP001054837"/>
    </source>
</evidence>
<name>A0AAV4WR67_9ARAC</name>
<reference evidence="1 2" key="1">
    <citation type="submission" date="2021-06" db="EMBL/GenBank/DDBJ databases">
        <title>Caerostris darwini draft genome.</title>
        <authorList>
            <person name="Kono N."/>
            <person name="Arakawa K."/>
        </authorList>
    </citation>
    <scope>NUCLEOTIDE SEQUENCE [LARGE SCALE GENOMIC DNA]</scope>
</reference>
<dbReference type="EMBL" id="BPLQ01015033">
    <property type="protein sequence ID" value="GIY85342.1"/>
    <property type="molecule type" value="Genomic_DNA"/>
</dbReference>
<dbReference type="Proteomes" id="UP001054837">
    <property type="component" value="Unassembled WGS sequence"/>
</dbReference>
<dbReference type="AlphaFoldDB" id="A0AAV4WR67"/>
<comment type="caution">
    <text evidence="1">The sequence shown here is derived from an EMBL/GenBank/DDBJ whole genome shotgun (WGS) entry which is preliminary data.</text>
</comment>
<evidence type="ECO:0000313" key="1">
    <source>
        <dbReference type="EMBL" id="GIY85342.1"/>
    </source>
</evidence>
<sequence>MPLSTWKIQGVTVSHLHVTLNIYLLIIDMRRVIYVVRIATESSRFGKHRMRIRTGSRASTPRTLPPLGCVVGCWKAELFSLLSRK</sequence>
<protein>
    <submittedName>
        <fullName evidence="1">Uncharacterized protein</fullName>
    </submittedName>
</protein>
<accession>A0AAV4WR67</accession>
<keyword evidence="2" id="KW-1185">Reference proteome</keyword>